<dbReference type="GO" id="GO:0005737">
    <property type="term" value="C:cytoplasm"/>
    <property type="evidence" value="ECO:0007669"/>
    <property type="project" value="TreeGrafter"/>
</dbReference>
<evidence type="ECO:0000313" key="8">
    <source>
        <dbReference type="Proteomes" id="UP001153678"/>
    </source>
</evidence>
<accession>A0A9W4SNC8</accession>
<name>A0A9W4SNC8_9GLOM</name>
<evidence type="ECO:0000313" key="7">
    <source>
        <dbReference type="EMBL" id="CAI2173292.1"/>
    </source>
</evidence>
<dbReference type="GO" id="GO:0006082">
    <property type="term" value="P:organic acid metabolic process"/>
    <property type="evidence" value="ECO:0007669"/>
    <property type="project" value="TreeGrafter"/>
</dbReference>
<dbReference type="AlphaFoldDB" id="A0A9W4SNC8"/>
<keyword evidence="6" id="KW-0812">Transmembrane</keyword>
<organism evidence="7 8">
    <name type="scientific">Funneliformis geosporum</name>
    <dbReference type="NCBI Taxonomy" id="1117311"/>
    <lineage>
        <taxon>Eukaryota</taxon>
        <taxon>Fungi</taxon>
        <taxon>Fungi incertae sedis</taxon>
        <taxon>Mucoromycota</taxon>
        <taxon>Glomeromycotina</taxon>
        <taxon>Glomeromycetes</taxon>
        <taxon>Glomerales</taxon>
        <taxon>Glomeraceae</taxon>
        <taxon>Funneliformis</taxon>
    </lineage>
</organism>
<evidence type="ECO:0000256" key="2">
    <source>
        <dbReference type="ARBA" id="ARBA00022723"/>
    </source>
</evidence>
<keyword evidence="6" id="KW-0472">Membrane</keyword>
<dbReference type="PRINTS" id="PR00463">
    <property type="entry name" value="EP450I"/>
</dbReference>
<evidence type="ECO:0000256" key="4">
    <source>
        <dbReference type="PIRSR" id="PIRSR602401-1"/>
    </source>
</evidence>
<evidence type="ECO:0000256" key="5">
    <source>
        <dbReference type="RuleBase" id="RU000461"/>
    </source>
</evidence>
<protein>
    <submittedName>
        <fullName evidence="7">5926_t:CDS:1</fullName>
    </submittedName>
</protein>
<keyword evidence="2 4" id="KW-0479">Metal-binding</keyword>
<dbReference type="OrthoDB" id="2421322at2759"/>
<keyword evidence="3 4" id="KW-0408">Iron</keyword>
<dbReference type="PANTHER" id="PTHR24300">
    <property type="entry name" value="CYTOCHROME P450 508A4-RELATED"/>
    <property type="match status" value="1"/>
</dbReference>
<dbReference type="Gene3D" id="1.10.630.10">
    <property type="entry name" value="Cytochrome P450"/>
    <property type="match status" value="1"/>
</dbReference>
<dbReference type="InterPro" id="IPR002401">
    <property type="entry name" value="Cyt_P450_E_grp-I"/>
</dbReference>
<keyword evidence="4 5" id="KW-0349">Heme</keyword>
<keyword evidence="5" id="KW-0560">Oxidoreductase</keyword>
<comment type="cofactor">
    <cofactor evidence="4">
        <name>heme</name>
        <dbReference type="ChEBI" id="CHEBI:30413"/>
    </cofactor>
</comment>
<dbReference type="InterPro" id="IPR036396">
    <property type="entry name" value="Cyt_P450_sf"/>
</dbReference>
<dbReference type="EMBL" id="CAMKVN010001045">
    <property type="protein sequence ID" value="CAI2173292.1"/>
    <property type="molecule type" value="Genomic_DNA"/>
</dbReference>
<reference evidence="7" key="1">
    <citation type="submission" date="2022-08" db="EMBL/GenBank/DDBJ databases">
        <authorList>
            <person name="Kallberg Y."/>
            <person name="Tangrot J."/>
            <person name="Rosling A."/>
        </authorList>
    </citation>
    <scope>NUCLEOTIDE SEQUENCE</scope>
    <source>
        <strain evidence="7">Wild A</strain>
    </source>
</reference>
<dbReference type="Proteomes" id="UP001153678">
    <property type="component" value="Unassembled WGS sequence"/>
</dbReference>
<dbReference type="Pfam" id="PF00067">
    <property type="entry name" value="p450"/>
    <property type="match status" value="1"/>
</dbReference>
<evidence type="ECO:0000256" key="1">
    <source>
        <dbReference type="ARBA" id="ARBA00010617"/>
    </source>
</evidence>
<proteinExistence type="inferred from homology"/>
<dbReference type="SUPFAM" id="SSF48264">
    <property type="entry name" value="Cytochrome P450"/>
    <property type="match status" value="1"/>
</dbReference>
<keyword evidence="8" id="KW-1185">Reference proteome</keyword>
<dbReference type="PRINTS" id="PR00385">
    <property type="entry name" value="P450"/>
</dbReference>
<feature type="binding site" description="axial binding residue" evidence="4">
    <location>
        <position position="479"/>
    </location>
    <ligand>
        <name>heme</name>
        <dbReference type="ChEBI" id="CHEBI:30413"/>
    </ligand>
    <ligandPart>
        <name>Fe</name>
        <dbReference type="ChEBI" id="CHEBI:18248"/>
    </ligandPart>
</feature>
<comment type="caution">
    <text evidence="7">The sequence shown here is derived from an EMBL/GenBank/DDBJ whole genome shotgun (WGS) entry which is preliminary data.</text>
</comment>
<evidence type="ECO:0000256" key="6">
    <source>
        <dbReference type="SAM" id="Phobius"/>
    </source>
</evidence>
<sequence length="534" mass="61561">MALLCLNITTIDWITVSFLVIGAYVLRYYYNYFTRKNPLPGPIPFPIVGNLLQLGLDGTKIAKHLDSKYGNISEVYFGSNRSIFISGLDEVEKIYSPTSIKKNDFIYRLPPNKGINEIGLEKNGLMFNRDIKDWSINRKILSQTLMSRVFLRNTIKLIEKNCDELFQYWDLFGVAEHDNCTVIEVPKWTRAFTNDLIIETTISKKSYAKANYFNRLSDKKLDIPQHLLKQSGDLIDNLFAALKGGMFIINVPSCIRHTIFKYLNDMIIGLFYRVEDVISKRVKERRQEIEAMSVEKELPSDLLTMMITTNTSRDQNKIRLGDYSEPLSDISICKIIVELIIGGTDTTMATISFVLAYLCNHPKVKDQLIKEIEQVYGVNLSPTITIESLDKLRYCEAVIHETARICPVNEVFFRTSNNRVELCGYTFEPGTMFWTNFYSLNNNENYWVEPDAFNPDRFLDNDLKKLKAFYQFGGGVRHCPGRLLVMAQLKSFLVRFFSKYDIESTISNQPIIKGFAGGITYCEKFDVYIRPKKI</sequence>
<evidence type="ECO:0000256" key="3">
    <source>
        <dbReference type="ARBA" id="ARBA00023004"/>
    </source>
</evidence>
<dbReference type="GO" id="GO:0020037">
    <property type="term" value="F:heme binding"/>
    <property type="evidence" value="ECO:0007669"/>
    <property type="project" value="InterPro"/>
</dbReference>
<dbReference type="InterPro" id="IPR050182">
    <property type="entry name" value="Cytochrome_P450_fam2"/>
</dbReference>
<gene>
    <name evidence="7" type="ORF">FWILDA_LOCUS6013</name>
</gene>
<dbReference type="InterPro" id="IPR001128">
    <property type="entry name" value="Cyt_P450"/>
</dbReference>
<comment type="similarity">
    <text evidence="1 5">Belongs to the cytochrome P450 family.</text>
</comment>
<keyword evidence="5" id="KW-0503">Monooxygenase</keyword>
<dbReference type="InterPro" id="IPR017972">
    <property type="entry name" value="Cyt_P450_CS"/>
</dbReference>
<keyword evidence="6" id="KW-1133">Transmembrane helix</keyword>
<dbReference type="PANTHER" id="PTHR24300:SF375">
    <property type="entry name" value="CYTOCHROME P450 FAMILY"/>
    <property type="match status" value="1"/>
</dbReference>
<feature type="transmembrane region" description="Helical" evidence="6">
    <location>
        <begin position="6"/>
        <end position="26"/>
    </location>
</feature>
<dbReference type="PROSITE" id="PS00086">
    <property type="entry name" value="CYTOCHROME_P450"/>
    <property type="match status" value="1"/>
</dbReference>
<dbReference type="GO" id="GO:0006805">
    <property type="term" value="P:xenobiotic metabolic process"/>
    <property type="evidence" value="ECO:0007669"/>
    <property type="project" value="TreeGrafter"/>
</dbReference>
<dbReference type="GO" id="GO:0016712">
    <property type="term" value="F:oxidoreductase activity, acting on paired donors, with incorporation or reduction of molecular oxygen, reduced flavin or flavoprotein as one donor, and incorporation of one atom of oxygen"/>
    <property type="evidence" value="ECO:0007669"/>
    <property type="project" value="TreeGrafter"/>
</dbReference>
<dbReference type="GO" id="GO:0005506">
    <property type="term" value="F:iron ion binding"/>
    <property type="evidence" value="ECO:0007669"/>
    <property type="project" value="InterPro"/>
</dbReference>